<comment type="caution">
    <text evidence="2">The sequence shown here is derived from an EMBL/GenBank/DDBJ whole genome shotgun (WGS) entry which is preliminary data.</text>
</comment>
<accession>A0A930Y4Q0</accession>
<evidence type="ECO:0000313" key="2">
    <source>
        <dbReference type="EMBL" id="MBF4102185.1"/>
    </source>
</evidence>
<proteinExistence type="predicted"/>
<gene>
    <name evidence="2" type="ORF">INT80_01120</name>
</gene>
<name>A0A930Y4Q0_9PAST</name>
<protein>
    <submittedName>
        <fullName evidence="2">Uncharacterized protein</fullName>
    </submittedName>
</protein>
<dbReference type="AlphaFoldDB" id="A0A930Y4Q0"/>
<sequence>MDGETPNQFDCPIAVKENQNTTKKNPSPPTKNRRRSIMQNRNLGLETGIVKLEKRSILKSKPTFILVRGIYAKKWNQNTIG</sequence>
<evidence type="ECO:0000256" key="1">
    <source>
        <dbReference type="SAM" id="MobiDB-lite"/>
    </source>
</evidence>
<reference evidence="2" key="1">
    <citation type="submission" date="2020-11" db="EMBL/GenBank/DDBJ databases">
        <title>Gallibacterium anatis 1637, full genome, WGS.</title>
        <authorList>
            <person name="Laishevtcev A.I."/>
            <person name="Yakimova E.A."/>
            <person name="Petkovich D."/>
            <person name="Stepanova T.V."/>
            <person name="Kalendr R.S."/>
            <person name="Rubalsky E.O."/>
            <person name="Zulkarneev E.R."/>
            <person name="Aleshkin A.V."/>
        </authorList>
    </citation>
    <scope>NUCLEOTIDE SEQUENCE</scope>
    <source>
        <strain evidence="2">1637</strain>
    </source>
</reference>
<organism evidence="2">
    <name type="scientific">Gallibacterium anatis</name>
    <dbReference type="NCBI Taxonomy" id="750"/>
    <lineage>
        <taxon>Bacteria</taxon>
        <taxon>Pseudomonadati</taxon>
        <taxon>Pseudomonadota</taxon>
        <taxon>Gammaproteobacteria</taxon>
        <taxon>Pasteurellales</taxon>
        <taxon>Pasteurellaceae</taxon>
        <taxon>Gallibacterium</taxon>
    </lineage>
</organism>
<dbReference type="EMBL" id="JADION010000002">
    <property type="protein sequence ID" value="MBF4102185.1"/>
    <property type="molecule type" value="Genomic_DNA"/>
</dbReference>
<feature type="region of interest" description="Disordered" evidence="1">
    <location>
        <begin position="1"/>
        <end position="39"/>
    </location>
</feature>